<accession>A0AAD9RQB7</accession>
<protein>
    <submittedName>
        <fullName evidence="2">Uncharacterized protein</fullName>
    </submittedName>
</protein>
<dbReference type="EMBL" id="JAIFRP010000029">
    <property type="protein sequence ID" value="KAK2583957.1"/>
    <property type="molecule type" value="Genomic_DNA"/>
</dbReference>
<reference evidence="2" key="1">
    <citation type="submission" date="2021-08" db="EMBL/GenBank/DDBJ databases">
        <authorList>
            <person name="Misof B."/>
            <person name="Oliver O."/>
            <person name="Podsiadlowski L."/>
            <person name="Donath A."/>
            <person name="Peters R."/>
            <person name="Mayer C."/>
            <person name="Rust J."/>
            <person name="Gunkel S."/>
            <person name="Lesny P."/>
            <person name="Martin S."/>
            <person name="Oeyen J.P."/>
            <person name="Petersen M."/>
            <person name="Panagiotis P."/>
            <person name="Wilbrandt J."/>
            <person name="Tanja T."/>
        </authorList>
    </citation>
    <scope>NUCLEOTIDE SEQUENCE</scope>
    <source>
        <strain evidence="2">GBR_01_08_01A</strain>
        <tissue evidence="2">Thorax + abdomen</tissue>
    </source>
</reference>
<feature type="region of interest" description="Disordered" evidence="1">
    <location>
        <begin position="29"/>
        <end position="54"/>
    </location>
</feature>
<comment type="caution">
    <text evidence="2">The sequence shown here is derived from an EMBL/GenBank/DDBJ whole genome shotgun (WGS) entry which is preliminary data.</text>
</comment>
<dbReference type="Proteomes" id="UP001258017">
    <property type="component" value="Unassembled WGS sequence"/>
</dbReference>
<sequence>MQQQQPQTLPQQTAQVQQVLVDEQVQVEGYPQNNRGRHRAGEHVRRQRQQRRQMNNISTLLAMIAIK</sequence>
<evidence type="ECO:0000256" key="1">
    <source>
        <dbReference type="SAM" id="MobiDB-lite"/>
    </source>
</evidence>
<reference evidence="2" key="2">
    <citation type="journal article" date="2023" name="Commun. Biol.">
        <title>Intrasexual cuticular hydrocarbon dimorphism in a wasp sheds light on hydrocarbon biosynthesis genes in Hymenoptera.</title>
        <authorList>
            <person name="Moris V.C."/>
            <person name="Podsiadlowski L."/>
            <person name="Martin S."/>
            <person name="Oeyen J.P."/>
            <person name="Donath A."/>
            <person name="Petersen M."/>
            <person name="Wilbrandt J."/>
            <person name="Misof B."/>
            <person name="Liedtke D."/>
            <person name="Thamm M."/>
            <person name="Scheiner R."/>
            <person name="Schmitt T."/>
            <person name="Niehuis O."/>
        </authorList>
    </citation>
    <scope>NUCLEOTIDE SEQUENCE</scope>
    <source>
        <strain evidence="2">GBR_01_08_01A</strain>
    </source>
</reference>
<dbReference type="AlphaFoldDB" id="A0AAD9RQB7"/>
<gene>
    <name evidence="2" type="ORF">KPH14_001216</name>
</gene>
<keyword evidence="3" id="KW-1185">Reference proteome</keyword>
<evidence type="ECO:0000313" key="2">
    <source>
        <dbReference type="EMBL" id="KAK2583957.1"/>
    </source>
</evidence>
<evidence type="ECO:0000313" key="3">
    <source>
        <dbReference type="Proteomes" id="UP001258017"/>
    </source>
</evidence>
<name>A0AAD9RQB7_9HYME</name>
<organism evidence="2 3">
    <name type="scientific">Odynerus spinipes</name>
    <dbReference type="NCBI Taxonomy" id="1348599"/>
    <lineage>
        <taxon>Eukaryota</taxon>
        <taxon>Metazoa</taxon>
        <taxon>Ecdysozoa</taxon>
        <taxon>Arthropoda</taxon>
        <taxon>Hexapoda</taxon>
        <taxon>Insecta</taxon>
        <taxon>Pterygota</taxon>
        <taxon>Neoptera</taxon>
        <taxon>Endopterygota</taxon>
        <taxon>Hymenoptera</taxon>
        <taxon>Apocrita</taxon>
        <taxon>Aculeata</taxon>
        <taxon>Vespoidea</taxon>
        <taxon>Vespidae</taxon>
        <taxon>Eumeninae</taxon>
        <taxon>Odynerus</taxon>
    </lineage>
</organism>
<proteinExistence type="predicted"/>